<dbReference type="SUPFAM" id="SSF81383">
    <property type="entry name" value="F-box domain"/>
    <property type="match status" value="1"/>
</dbReference>
<dbReference type="AlphaFoldDB" id="A0AAN9EDW4"/>
<feature type="domain" description="F-box" evidence="1">
    <location>
        <begin position="42"/>
        <end position="82"/>
    </location>
</feature>
<dbReference type="PANTHER" id="PTHR34145:SF28">
    <property type="entry name" value="F-BOX DOMAIN-CONTAINING PROTEIN"/>
    <property type="match status" value="1"/>
</dbReference>
<evidence type="ECO:0000259" key="1">
    <source>
        <dbReference type="SMART" id="SM00256"/>
    </source>
</evidence>
<dbReference type="InterPro" id="IPR055411">
    <property type="entry name" value="LRR_FXL15/At3g58940/PEG3-like"/>
</dbReference>
<dbReference type="Gene3D" id="3.80.10.10">
    <property type="entry name" value="Ribonuclease Inhibitor"/>
    <property type="match status" value="1"/>
</dbReference>
<evidence type="ECO:0000313" key="2">
    <source>
        <dbReference type="EMBL" id="KAK7255546.1"/>
    </source>
</evidence>
<dbReference type="InterPro" id="IPR036047">
    <property type="entry name" value="F-box-like_dom_sf"/>
</dbReference>
<keyword evidence="3" id="KW-1185">Reference proteome</keyword>
<dbReference type="PANTHER" id="PTHR34145">
    <property type="entry name" value="OS02G0105600 PROTEIN"/>
    <property type="match status" value="1"/>
</dbReference>
<dbReference type="SUPFAM" id="SSF52047">
    <property type="entry name" value="RNI-like"/>
    <property type="match status" value="1"/>
</dbReference>
<sequence>MKLYPIVTLVCISNLRPHPFLQQITASSIHREHSNMDRISYLPQSILHDIMSRLPEKDADRISVLSKSWYDTWSTFPFLVFDESRYETTKIPEDASVELKAHALLLDKYKFCLAVLCSLLNFESEGLGIRKFKLVFKRYTPRKVLSHINRWMELVCYSGVEVLQLDKGVEEPQHDNPSSSYSIEEFSCLPPCVLEAKSLIKLELSWNFRVDQAFLNHPIKFCSLQLLSLKHVYLGDGQVIQNLISSCPLIENIELVFCYGLKSVSIHSLPKLMRVFIVGIEEVDVDAPSLEFLFYDVSGFKTIIPGKIDMDKCKNLRELCLVQMTSIIITDQWFLELFRTFPLLEMLTLEAFYMFDMIYISSVQLKVLDLCNCYDSDDIEIDAPNLKKFKYHDDNSVFPIISILNSSSQFVLEVEIYADFLLDLVKLRDFLENVEPKQIPISLFIGFDDESTVEFDPFELQLVSPPSIKHLHLCAASDKEECCLLFVTSVFWSCRPSIVSLNVDSSKTLVKIFCEKLIGRKDDSCCSSSEIKCWWHFLKDLKVSSSFRKCNAADDFKSLLEAFPTLSLEEEDKISRFSEGDIQFTFEWQL</sequence>
<dbReference type="Proteomes" id="UP001372338">
    <property type="component" value="Unassembled WGS sequence"/>
</dbReference>
<name>A0AAN9EDW4_CROPI</name>
<dbReference type="EMBL" id="JAYWIO010000006">
    <property type="protein sequence ID" value="KAK7255546.1"/>
    <property type="molecule type" value="Genomic_DNA"/>
</dbReference>
<dbReference type="InterPro" id="IPR053772">
    <property type="entry name" value="At1g61320/At1g61330-like"/>
</dbReference>
<reference evidence="2 3" key="1">
    <citation type="submission" date="2024-01" db="EMBL/GenBank/DDBJ databases">
        <title>The genomes of 5 underutilized Papilionoideae crops provide insights into root nodulation and disease resistanc.</title>
        <authorList>
            <person name="Yuan L."/>
        </authorList>
    </citation>
    <scope>NUCLEOTIDE SEQUENCE [LARGE SCALE GENOMIC DNA]</scope>
    <source>
        <strain evidence="2">ZHUSHIDOU_FW_LH</strain>
        <tissue evidence="2">Leaf</tissue>
    </source>
</reference>
<accession>A0AAN9EDW4</accession>
<dbReference type="InterPro" id="IPR032675">
    <property type="entry name" value="LRR_dom_sf"/>
</dbReference>
<dbReference type="SMART" id="SM00256">
    <property type="entry name" value="FBOX"/>
    <property type="match status" value="1"/>
</dbReference>
<proteinExistence type="predicted"/>
<dbReference type="Pfam" id="PF24758">
    <property type="entry name" value="LRR_At5g56370"/>
    <property type="match status" value="1"/>
</dbReference>
<protein>
    <recommendedName>
        <fullName evidence="1">F-box domain-containing protein</fullName>
    </recommendedName>
</protein>
<dbReference type="InterPro" id="IPR001810">
    <property type="entry name" value="F-box_dom"/>
</dbReference>
<dbReference type="Pfam" id="PF00646">
    <property type="entry name" value="F-box"/>
    <property type="match status" value="1"/>
</dbReference>
<gene>
    <name evidence="2" type="ORF">RIF29_28959</name>
</gene>
<evidence type="ECO:0000313" key="3">
    <source>
        <dbReference type="Proteomes" id="UP001372338"/>
    </source>
</evidence>
<comment type="caution">
    <text evidence="2">The sequence shown here is derived from an EMBL/GenBank/DDBJ whole genome shotgun (WGS) entry which is preliminary data.</text>
</comment>
<organism evidence="2 3">
    <name type="scientific">Crotalaria pallida</name>
    <name type="common">Smooth rattlebox</name>
    <name type="synonym">Crotalaria striata</name>
    <dbReference type="NCBI Taxonomy" id="3830"/>
    <lineage>
        <taxon>Eukaryota</taxon>
        <taxon>Viridiplantae</taxon>
        <taxon>Streptophyta</taxon>
        <taxon>Embryophyta</taxon>
        <taxon>Tracheophyta</taxon>
        <taxon>Spermatophyta</taxon>
        <taxon>Magnoliopsida</taxon>
        <taxon>eudicotyledons</taxon>
        <taxon>Gunneridae</taxon>
        <taxon>Pentapetalae</taxon>
        <taxon>rosids</taxon>
        <taxon>fabids</taxon>
        <taxon>Fabales</taxon>
        <taxon>Fabaceae</taxon>
        <taxon>Papilionoideae</taxon>
        <taxon>50 kb inversion clade</taxon>
        <taxon>genistoids sensu lato</taxon>
        <taxon>core genistoids</taxon>
        <taxon>Crotalarieae</taxon>
        <taxon>Crotalaria</taxon>
    </lineage>
</organism>